<feature type="compositionally biased region" description="Basic and acidic residues" evidence="1">
    <location>
        <begin position="152"/>
        <end position="164"/>
    </location>
</feature>
<evidence type="ECO:0000313" key="3">
    <source>
        <dbReference type="Proteomes" id="UP000006757"/>
    </source>
</evidence>
<dbReference type="AlphaFoldDB" id="K1VW17"/>
<comment type="caution">
    <text evidence="2">The sequence shown here is derived from an EMBL/GenBank/DDBJ whole genome shotgun (WGS) entry which is preliminary data.</text>
</comment>
<dbReference type="HOGENOM" id="CLU_1620242_0_0_1"/>
<dbReference type="InParanoid" id="K1VW17"/>
<feature type="region of interest" description="Disordered" evidence="1">
    <location>
        <begin position="81"/>
        <end position="164"/>
    </location>
</feature>
<evidence type="ECO:0000256" key="1">
    <source>
        <dbReference type="SAM" id="MobiDB-lite"/>
    </source>
</evidence>
<accession>K1VW17</accession>
<gene>
    <name evidence="2" type="ORF">A1Q2_00996</name>
</gene>
<dbReference type="Proteomes" id="UP000006757">
    <property type="component" value="Unassembled WGS sequence"/>
</dbReference>
<reference evidence="2 3" key="1">
    <citation type="journal article" date="2012" name="Eukaryot. Cell">
        <title>Genome sequence of the Trichosporon asahii environmental strain CBS 8904.</title>
        <authorList>
            <person name="Yang R.Y."/>
            <person name="Li H.T."/>
            <person name="Zhu H."/>
            <person name="Zhou G.P."/>
            <person name="Wang M."/>
            <person name="Wang L."/>
        </authorList>
    </citation>
    <scope>NUCLEOTIDE SEQUENCE [LARGE SCALE GENOMIC DNA]</scope>
    <source>
        <strain evidence="2 3">CBS 8904</strain>
    </source>
</reference>
<protein>
    <submittedName>
        <fullName evidence="2">Uncharacterized protein</fullName>
    </submittedName>
</protein>
<keyword evidence="3" id="KW-1185">Reference proteome</keyword>
<feature type="region of interest" description="Disordered" evidence="1">
    <location>
        <begin position="41"/>
        <end position="69"/>
    </location>
</feature>
<evidence type="ECO:0000313" key="2">
    <source>
        <dbReference type="EMBL" id="EKD04766.1"/>
    </source>
</evidence>
<dbReference type="EMBL" id="AMBO01000191">
    <property type="protein sequence ID" value="EKD04766.1"/>
    <property type="molecule type" value="Genomic_DNA"/>
</dbReference>
<sequence length="164" mass="17212">MSFASNPSMFEALRAIVVASAAAPDDDPTADAAVSAAIRKLYPDIPEPPQRNPNAPRSLDELTSDSEPVFVHIQLPDGSYFTFSDSERAHAGQHSRRGEFTGDRLQLIGQEKSSGGAQGEPEDGAKGSKAAESSAASIDADVAESKSAAVESPEKLKDDRAEVA</sequence>
<proteinExistence type="predicted"/>
<feature type="compositionally biased region" description="Basic and acidic residues" evidence="1">
    <location>
        <begin position="85"/>
        <end position="102"/>
    </location>
</feature>
<feature type="compositionally biased region" description="Low complexity" evidence="1">
    <location>
        <begin position="127"/>
        <end position="140"/>
    </location>
</feature>
<organism evidence="2 3">
    <name type="scientific">Trichosporon asahii var. asahii (strain CBS 8904)</name>
    <name type="common">Yeast</name>
    <dbReference type="NCBI Taxonomy" id="1220162"/>
    <lineage>
        <taxon>Eukaryota</taxon>
        <taxon>Fungi</taxon>
        <taxon>Dikarya</taxon>
        <taxon>Basidiomycota</taxon>
        <taxon>Agaricomycotina</taxon>
        <taxon>Tremellomycetes</taxon>
        <taxon>Trichosporonales</taxon>
        <taxon>Trichosporonaceae</taxon>
        <taxon>Trichosporon</taxon>
    </lineage>
</organism>
<name>K1VW17_TRIAC</name>